<accession>A0AAD9UEN9</accession>
<evidence type="ECO:0000313" key="1">
    <source>
        <dbReference type="EMBL" id="KAK2186546.1"/>
    </source>
</evidence>
<organism evidence="1 2">
    <name type="scientific">Ridgeia piscesae</name>
    <name type="common">Tubeworm</name>
    <dbReference type="NCBI Taxonomy" id="27915"/>
    <lineage>
        <taxon>Eukaryota</taxon>
        <taxon>Metazoa</taxon>
        <taxon>Spiralia</taxon>
        <taxon>Lophotrochozoa</taxon>
        <taxon>Annelida</taxon>
        <taxon>Polychaeta</taxon>
        <taxon>Sedentaria</taxon>
        <taxon>Canalipalpata</taxon>
        <taxon>Sabellida</taxon>
        <taxon>Siboglinidae</taxon>
        <taxon>Ridgeia</taxon>
    </lineage>
</organism>
<dbReference type="Proteomes" id="UP001209878">
    <property type="component" value="Unassembled WGS sequence"/>
</dbReference>
<reference evidence="1" key="1">
    <citation type="journal article" date="2023" name="Mol. Biol. Evol.">
        <title>Third-Generation Sequencing Reveals the Adaptive Role of the Epigenome in Three Deep-Sea Polychaetes.</title>
        <authorList>
            <person name="Perez M."/>
            <person name="Aroh O."/>
            <person name="Sun Y."/>
            <person name="Lan Y."/>
            <person name="Juniper S.K."/>
            <person name="Young C.R."/>
            <person name="Angers B."/>
            <person name="Qian P.Y."/>
        </authorList>
    </citation>
    <scope>NUCLEOTIDE SEQUENCE</scope>
    <source>
        <strain evidence="1">R07B-5</strain>
    </source>
</reference>
<gene>
    <name evidence="1" type="ORF">NP493_196g00001</name>
</gene>
<proteinExistence type="predicted"/>
<keyword evidence="2" id="KW-1185">Reference proteome</keyword>
<protein>
    <submittedName>
        <fullName evidence="1">Uncharacterized protein</fullName>
    </submittedName>
</protein>
<dbReference type="EMBL" id="JAODUO010000196">
    <property type="protein sequence ID" value="KAK2186546.1"/>
    <property type="molecule type" value="Genomic_DNA"/>
</dbReference>
<comment type="caution">
    <text evidence="1">The sequence shown here is derived from an EMBL/GenBank/DDBJ whole genome shotgun (WGS) entry which is preliminary data.</text>
</comment>
<name>A0AAD9UEN9_RIDPI</name>
<sequence length="153" mass="17806">MQVSEETTINVYLRKVNTTMTIMLHRDCPHWTLKKWIVNSNKWLLTKGSMFSLATKQLSLKSSFPGSIGQTTASFILHMHRLKVNITRRHCNTDNATIQHYVHVHIKPDVHHRPTNRNTTTCMYNCTRTHAKLPQRYTHCMLCGTTNNTNLFI</sequence>
<dbReference type="AlphaFoldDB" id="A0AAD9UEN9"/>
<evidence type="ECO:0000313" key="2">
    <source>
        <dbReference type="Proteomes" id="UP001209878"/>
    </source>
</evidence>